<dbReference type="Proteomes" id="UP001060919">
    <property type="component" value="Chromosome"/>
</dbReference>
<proteinExistence type="predicted"/>
<comment type="subcellular location">
    <subcellularLocation>
        <location evidence="1">Membrane</location>
        <topology evidence="1">Multi-pass membrane protein</topology>
    </subcellularLocation>
</comment>
<sequence length="243" mass="27961">MKTIEINTAQKVTIQYELASLGNRFLAYFIDALIMAGIITFLSIIGNSAIDNWDNFLVYIYLVLAPVFLFYTLASEIFMHGQTIGKRSMGLKVVKLNGDAPTTHDYFMRWMFRFVDFWMSLGSVGALLINASAKSQRLGGLLSGTTVIRTTSQRNFTLNDILKISTLDTYNPSYPQIRKFNEKDMLFIKKVLERERRYPNPSHRKAVNELSQHVAQQLDINKIPKDRSKFLRTLINDYIVLTR</sequence>
<keyword evidence="3 5" id="KW-1133">Transmembrane helix</keyword>
<dbReference type="PANTHER" id="PTHR38480">
    <property type="entry name" value="SLR0254 PROTEIN"/>
    <property type="match status" value="1"/>
</dbReference>
<evidence type="ECO:0000256" key="1">
    <source>
        <dbReference type="ARBA" id="ARBA00004141"/>
    </source>
</evidence>
<gene>
    <name evidence="7" type="ORF">AsAng_0054090</name>
</gene>
<name>A0A915YKU0_9BACT</name>
<dbReference type="EMBL" id="AP026867">
    <property type="protein sequence ID" value="BDS14628.1"/>
    <property type="molecule type" value="Genomic_DNA"/>
</dbReference>
<evidence type="ECO:0000256" key="3">
    <source>
        <dbReference type="ARBA" id="ARBA00022989"/>
    </source>
</evidence>
<feature type="domain" description="RDD" evidence="6">
    <location>
        <begin position="18"/>
        <end position="137"/>
    </location>
</feature>
<dbReference type="GO" id="GO:0016020">
    <property type="term" value="C:membrane"/>
    <property type="evidence" value="ECO:0007669"/>
    <property type="project" value="UniProtKB-SubCell"/>
</dbReference>
<evidence type="ECO:0000256" key="2">
    <source>
        <dbReference type="ARBA" id="ARBA00022692"/>
    </source>
</evidence>
<evidence type="ECO:0000313" key="8">
    <source>
        <dbReference type="Proteomes" id="UP001060919"/>
    </source>
</evidence>
<protein>
    <submittedName>
        <fullName evidence="7">RDD family protein</fullName>
    </submittedName>
</protein>
<keyword evidence="2 5" id="KW-0812">Transmembrane</keyword>
<feature type="transmembrane region" description="Helical" evidence="5">
    <location>
        <begin position="114"/>
        <end position="133"/>
    </location>
</feature>
<evidence type="ECO:0000256" key="4">
    <source>
        <dbReference type="ARBA" id="ARBA00023136"/>
    </source>
</evidence>
<feature type="transmembrane region" description="Helical" evidence="5">
    <location>
        <begin position="25"/>
        <end position="50"/>
    </location>
</feature>
<evidence type="ECO:0000256" key="5">
    <source>
        <dbReference type="SAM" id="Phobius"/>
    </source>
</evidence>
<feature type="transmembrane region" description="Helical" evidence="5">
    <location>
        <begin position="56"/>
        <end position="79"/>
    </location>
</feature>
<dbReference type="RefSeq" id="WP_264789847.1">
    <property type="nucleotide sequence ID" value="NZ_AP026867.1"/>
</dbReference>
<keyword evidence="4 5" id="KW-0472">Membrane</keyword>
<organism evidence="7 8">
    <name type="scientific">Aureispira anguillae</name>
    <dbReference type="NCBI Taxonomy" id="2864201"/>
    <lineage>
        <taxon>Bacteria</taxon>
        <taxon>Pseudomonadati</taxon>
        <taxon>Bacteroidota</taxon>
        <taxon>Saprospiria</taxon>
        <taxon>Saprospirales</taxon>
        <taxon>Saprospiraceae</taxon>
        <taxon>Aureispira</taxon>
    </lineage>
</organism>
<accession>A0A915YKU0</accession>
<keyword evidence="8" id="KW-1185">Reference proteome</keyword>
<dbReference type="Pfam" id="PF06271">
    <property type="entry name" value="RDD"/>
    <property type="match status" value="1"/>
</dbReference>
<dbReference type="PANTHER" id="PTHR38480:SF1">
    <property type="entry name" value="SLR0254 PROTEIN"/>
    <property type="match status" value="1"/>
</dbReference>
<dbReference type="AlphaFoldDB" id="A0A915YKU0"/>
<evidence type="ECO:0000259" key="6">
    <source>
        <dbReference type="Pfam" id="PF06271"/>
    </source>
</evidence>
<evidence type="ECO:0000313" key="7">
    <source>
        <dbReference type="EMBL" id="BDS14628.1"/>
    </source>
</evidence>
<dbReference type="KEGG" id="aup:AsAng_0054090"/>
<dbReference type="InterPro" id="IPR010432">
    <property type="entry name" value="RDD"/>
</dbReference>
<reference evidence="7" key="1">
    <citation type="submission" date="2022-09" db="EMBL/GenBank/DDBJ databases">
        <title>Aureispira anguillicida sp. nov., isolated from Leptocephalus of Japanese eel Anguilla japonica.</title>
        <authorList>
            <person name="Yuasa K."/>
            <person name="Mekata T."/>
            <person name="Ikunari K."/>
        </authorList>
    </citation>
    <scope>NUCLEOTIDE SEQUENCE</scope>
    <source>
        <strain evidence="7">EL160426</strain>
    </source>
</reference>